<dbReference type="AlphaFoldDB" id="A0A1F6GV05"/>
<accession>A0A1F6GV05</accession>
<dbReference type="EMBL" id="MFNF01000027">
    <property type="protein sequence ID" value="OGH01889.1"/>
    <property type="molecule type" value="Genomic_DNA"/>
</dbReference>
<name>A0A1F6GV05_9PROT</name>
<reference evidence="1 2" key="1">
    <citation type="journal article" date="2016" name="Nat. Commun.">
        <title>Thousands of microbial genomes shed light on interconnected biogeochemical processes in an aquifer system.</title>
        <authorList>
            <person name="Anantharaman K."/>
            <person name="Brown C.T."/>
            <person name="Hug L.A."/>
            <person name="Sharon I."/>
            <person name="Castelle C.J."/>
            <person name="Probst A.J."/>
            <person name="Thomas B.C."/>
            <person name="Singh A."/>
            <person name="Wilkins M.J."/>
            <person name="Karaoz U."/>
            <person name="Brodie E.L."/>
            <person name="Williams K.H."/>
            <person name="Hubbard S.S."/>
            <person name="Banfield J.F."/>
        </authorList>
    </citation>
    <scope>NUCLEOTIDE SEQUENCE [LARGE SCALE GENOMIC DNA]</scope>
</reference>
<evidence type="ECO:0000313" key="1">
    <source>
        <dbReference type="EMBL" id="OGH01889.1"/>
    </source>
</evidence>
<comment type="caution">
    <text evidence="1">The sequence shown here is derived from an EMBL/GenBank/DDBJ whole genome shotgun (WGS) entry which is preliminary data.</text>
</comment>
<protein>
    <submittedName>
        <fullName evidence="1">Uncharacterized protein</fullName>
    </submittedName>
</protein>
<evidence type="ECO:0000313" key="2">
    <source>
        <dbReference type="Proteomes" id="UP000177583"/>
    </source>
</evidence>
<proteinExistence type="predicted"/>
<organism evidence="1 2">
    <name type="scientific">Candidatus Lambdaproteobacteria bacterium RIFOXYD2_FULL_56_26</name>
    <dbReference type="NCBI Taxonomy" id="1817773"/>
    <lineage>
        <taxon>Bacteria</taxon>
        <taxon>Pseudomonadati</taxon>
        <taxon>Pseudomonadota</taxon>
        <taxon>Candidatus Lambdaproteobacteria</taxon>
    </lineage>
</organism>
<dbReference type="Proteomes" id="UP000177583">
    <property type="component" value="Unassembled WGS sequence"/>
</dbReference>
<gene>
    <name evidence="1" type="ORF">A2557_04735</name>
</gene>
<sequence length="241" mass="28203">MNAFAAYEEMGVEDNNEFGGRTVLFRKVEEGISRGRNSYDSAGKIMREERTFSDDWANIHGTKSVTNEYLFDIKIKEERTFSATYATTRLIAKTTTFFEQATGTKVRVRNDFAEEYLGYNITYYDLGVKQRMEWFYPKNELGYVQVNTFYDPSGKLIRTENLYTEKSIRFDGCSKSVFYSEGEKRLKREWFFTETYAKANNGAVRKVTVYFDNPNFPIAPKTYYFNDQDETVTPAQPFEED</sequence>